<name>A0AA36ILL6_9DINO</name>
<keyword evidence="1" id="KW-0472">Membrane</keyword>
<keyword evidence="1" id="KW-0812">Transmembrane</keyword>
<evidence type="ECO:0000256" key="1">
    <source>
        <dbReference type="SAM" id="Phobius"/>
    </source>
</evidence>
<protein>
    <submittedName>
        <fullName evidence="2">Uncharacterized protein</fullName>
    </submittedName>
</protein>
<gene>
    <name evidence="2" type="ORF">EVOR1521_LOCUS15569</name>
</gene>
<keyword evidence="1" id="KW-1133">Transmembrane helix</keyword>
<proteinExistence type="predicted"/>
<sequence>MAMQMEDSSPLVGDSPNPKLSAWTRRGLLMTGGLVFLGAVGLTVGAYEAMKVPEKKGFDWTQVEFPGMSDVKEILEMVQEIYPDNGNSVFKELKGLDVDNSDPKNIKFKLKKSQYPNATMRSLQEGPATISYMKSLEFAMCGIDGYQSAITTGQIVTNIRTLTQVCESPYPQTPEQQDLCGGMVSLNIALWGFLACFIEDMVSMCGPTFDLNAGCAIDITGFLTNFALASSAAAGMKGNCFPPGGYKATTPAPDAAASPLIQARNVQADTIQAINDFVTKRSKEQEEQRRKANERLQVQWAVGAGARRLEGKEFHTLPVPNALKTQESLQSDVDYMNERAQETIKTVKERMENREDLDQDTIDTIQKVKTYQSNQEEKRWKAAACALDSQKAAARLAQFGVLIAMAEQDCSSQNFDAKGNQGKTKCAIDVTAAIASAGIAASLITISVINCPQSLEFTKETGDRLCAASIIDLVTASAYIGTSIASVQGTCGSLDKYEGVPSEHYGSALTVRR</sequence>
<dbReference type="EMBL" id="CAUJNA010002001">
    <property type="protein sequence ID" value="CAJ1390061.1"/>
    <property type="molecule type" value="Genomic_DNA"/>
</dbReference>
<comment type="caution">
    <text evidence="2">The sequence shown here is derived from an EMBL/GenBank/DDBJ whole genome shotgun (WGS) entry which is preliminary data.</text>
</comment>
<keyword evidence="3" id="KW-1185">Reference proteome</keyword>
<feature type="transmembrane region" description="Helical" evidence="1">
    <location>
        <begin position="27"/>
        <end position="47"/>
    </location>
</feature>
<evidence type="ECO:0000313" key="3">
    <source>
        <dbReference type="Proteomes" id="UP001178507"/>
    </source>
</evidence>
<organism evidence="2 3">
    <name type="scientific">Effrenium voratum</name>
    <dbReference type="NCBI Taxonomy" id="2562239"/>
    <lineage>
        <taxon>Eukaryota</taxon>
        <taxon>Sar</taxon>
        <taxon>Alveolata</taxon>
        <taxon>Dinophyceae</taxon>
        <taxon>Suessiales</taxon>
        <taxon>Symbiodiniaceae</taxon>
        <taxon>Effrenium</taxon>
    </lineage>
</organism>
<reference evidence="2" key="1">
    <citation type="submission" date="2023-08" db="EMBL/GenBank/DDBJ databases">
        <authorList>
            <person name="Chen Y."/>
            <person name="Shah S."/>
            <person name="Dougan E. K."/>
            <person name="Thang M."/>
            <person name="Chan C."/>
        </authorList>
    </citation>
    <scope>NUCLEOTIDE SEQUENCE</scope>
</reference>
<evidence type="ECO:0000313" key="2">
    <source>
        <dbReference type="EMBL" id="CAJ1390061.1"/>
    </source>
</evidence>
<dbReference type="AlphaFoldDB" id="A0AA36ILL6"/>
<accession>A0AA36ILL6</accession>
<dbReference type="Proteomes" id="UP001178507">
    <property type="component" value="Unassembled WGS sequence"/>
</dbReference>